<feature type="non-terminal residue" evidence="3">
    <location>
        <position position="358"/>
    </location>
</feature>
<comment type="caution">
    <text evidence="3">The sequence shown here is derived from an EMBL/GenBank/DDBJ whole genome shotgun (WGS) entry which is preliminary data.</text>
</comment>
<sequence>LCFPALAEAYFLSEEDEKHSAREDQKKRLMAVMRNNAQSFIELAADYTRFGLYGEGIKILSLVEESAQKEEMSPLVWYYLGYYYEKINKTDEAAGYFKLGAEQDPSFVFPHRLESEAVLRKAASDSPDDGRAMYYLGNLLCSKDRGWEAIESWENAAKKEKYFSVVHRNLGRAYFRLANEVDRAIKEYETALECDGGDYKLYYELDKLYTSCGLDEKREGLIKKIPVHLLDNDIIAERIAAFYTDTLEFDKALEILRKTKFYPLEFYTEGRRIFEEANIGKGIALLNDGKTDEAIAFFKEVMNYPRNIGVGEPAKKSHAEAYYRMGVCFEKLGEMENAKENWKKAAEEEHPVWNALKY</sequence>
<protein>
    <recommendedName>
        <fullName evidence="4">Tetratricopeptide repeat protein</fullName>
    </recommendedName>
</protein>
<dbReference type="PROSITE" id="PS50005">
    <property type="entry name" value="TPR"/>
    <property type="match status" value="2"/>
</dbReference>
<dbReference type="EMBL" id="LAZR01063376">
    <property type="protein sequence ID" value="KKK59626.1"/>
    <property type="molecule type" value="Genomic_DNA"/>
</dbReference>
<feature type="non-terminal residue" evidence="3">
    <location>
        <position position="1"/>
    </location>
</feature>
<organism evidence="3">
    <name type="scientific">marine sediment metagenome</name>
    <dbReference type="NCBI Taxonomy" id="412755"/>
    <lineage>
        <taxon>unclassified sequences</taxon>
        <taxon>metagenomes</taxon>
        <taxon>ecological metagenomes</taxon>
    </lineage>
</organism>
<evidence type="ECO:0000256" key="1">
    <source>
        <dbReference type="ARBA" id="ARBA00022737"/>
    </source>
</evidence>
<keyword evidence="2" id="KW-0802">TPR repeat</keyword>
<dbReference type="InterPro" id="IPR011990">
    <property type="entry name" value="TPR-like_helical_dom_sf"/>
</dbReference>
<dbReference type="AlphaFoldDB" id="A0A0F8ZI30"/>
<dbReference type="InterPro" id="IPR019734">
    <property type="entry name" value="TPR_rpt"/>
</dbReference>
<proteinExistence type="predicted"/>
<dbReference type="Gene3D" id="1.25.40.10">
    <property type="entry name" value="Tetratricopeptide repeat domain"/>
    <property type="match status" value="3"/>
</dbReference>
<dbReference type="SUPFAM" id="SSF48452">
    <property type="entry name" value="TPR-like"/>
    <property type="match status" value="1"/>
</dbReference>
<dbReference type="Pfam" id="PF13174">
    <property type="entry name" value="TPR_6"/>
    <property type="match status" value="1"/>
</dbReference>
<name>A0A0F8ZI30_9ZZZZ</name>
<evidence type="ECO:0000256" key="2">
    <source>
        <dbReference type="ARBA" id="ARBA00022803"/>
    </source>
</evidence>
<keyword evidence="1" id="KW-0677">Repeat</keyword>
<dbReference type="InterPro" id="IPR051685">
    <property type="entry name" value="Ycf3/AcsC/BcsC/TPR_MFPF"/>
</dbReference>
<evidence type="ECO:0000313" key="3">
    <source>
        <dbReference type="EMBL" id="KKK59626.1"/>
    </source>
</evidence>
<evidence type="ECO:0008006" key="4">
    <source>
        <dbReference type="Google" id="ProtNLM"/>
    </source>
</evidence>
<dbReference type="PANTHER" id="PTHR44943:SF8">
    <property type="entry name" value="TPR REPEAT-CONTAINING PROTEIN MJ0263"/>
    <property type="match status" value="1"/>
</dbReference>
<accession>A0A0F8ZI30</accession>
<dbReference type="SMART" id="SM00028">
    <property type="entry name" value="TPR"/>
    <property type="match status" value="5"/>
</dbReference>
<gene>
    <name evidence="3" type="ORF">LCGC14_3032510</name>
</gene>
<dbReference type="PANTHER" id="PTHR44943">
    <property type="entry name" value="CELLULOSE SYNTHASE OPERON PROTEIN C"/>
    <property type="match status" value="1"/>
</dbReference>
<reference evidence="3" key="1">
    <citation type="journal article" date="2015" name="Nature">
        <title>Complex archaea that bridge the gap between prokaryotes and eukaryotes.</title>
        <authorList>
            <person name="Spang A."/>
            <person name="Saw J.H."/>
            <person name="Jorgensen S.L."/>
            <person name="Zaremba-Niedzwiedzka K."/>
            <person name="Martijn J."/>
            <person name="Lind A.E."/>
            <person name="van Eijk R."/>
            <person name="Schleper C."/>
            <person name="Guy L."/>
            <person name="Ettema T.J."/>
        </authorList>
    </citation>
    <scope>NUCLEOTIDE SEQUENCE</scope>
</reference>